<feature type="domain" description="VOC" evidence="1">
    <location>
        <begin position="36"/>
        <end position="187"/>
    </location>
</feature>
<dbReference type="Pfam" id="PF00903">
    <property type="entry name" value="Glyoxalase"/>
    <property type="match status" value="1"/>
</dbReference>
<evidence type="ECO:0000313" key="2">
    <source>
        <dbReference type="EMBL" id="CQD11122.1"/>
    </source>
</evidence>
<accession>A0A0U1DBQ4</accession>
<dbReference type="InterPro" id="IPR029068">
    <property type="entry name" value="Glyas_Bleomycin-R_OHBP_Dase"/>
</dbReference>
<dbReference type="SUPFAM" id="SSF54593">
    <property type="entry name" value="Glyoxalase/Bleomycin resistance protein/Dihydroxybiphenyl dioxygenase"/>
    <property type="match status" value="1"/>
</dbReference>
<dbReference type="AlphaFoldDB" id="A0A0U1DBQ4"/>
<reference evidence="2 3" key="1">
    <citation type="submission" date="2015-03" db="EMBL/GenBank/DDBJ databases">
        <authorList>
            <person name="Murphy D."/>
        </authorList>
    </citation>
    <scope>NUCLEOTIDE SEQUENCE [LARGE SCALE GENOMIC DNA]</scope>
    <source>
        <strain evidence="2 3">D16</strain>
    </source>
</reference>
<dbReference type="PANTHER" id="PTHR21366:SF31">
    <property type="entry name" value="METALLOTHIOL TRANSFERASE FOSB"/>
    <property type="match status" value="1"/>
</dbReference>
<dbReference type="Gene3D" id="3.10.180.10">
    <property type="entry name" value="2,3-Dihydroxybiphenyl 1,2-Dioxygenase, domain 1"/>
    <property type="match status" value="1"/>
</dbReference>
<dbReference type="Proteomes" id="UP000182227">
    <property type="component" value="Unassembled WGS sequence"/>
</dbReference>
<dbReference type="InterPro" id="IPR050383">
    <property type="entry name" value="GlyoxalaseI/FosfomycinResist"/>
</dbReference>
<sequence length="213" mass="23291">MLDSDSQLRQSLAYSPRRFIDVIKPDNPNSEFEFGGINHVALVCADMARTVDFYTNVLGMPLIKSLDLPGDMGQHFFFDAGNGDCIAFFWFRDAPDGVPGISAPAAIPGIGEFVSATGSLNHIALHVPAEKFDEYRQKLKAKGVRVGPVLNHDDSPMQASATVHPGVYVRSFYFLDPDGITLEFACWTKEFTDNDAQTPPKTAADRRPPVVAG</sequence>
<dbReference type="EMBL" id="CTEF01000001">
    <property type="protein sequence ID" value="CQD11122.1"/>
    <property type="molecule type" value="Genomic_DNA"/>
</dbReference>
<name>A0A0U1DBQ4_9MYCO</name>
<dbReference type="InterPro" id="IPR004360">
    <property type="entry name" value="Glyas_Fos-R_dOase_dom"/>
</dbReference>
<dbReference type="InterPro" id="IPR037523">
    <property type="entry name" value="VOC_core"/>
</dbReference>
<gene>
    <name evidence="2" type="ORF">BN970_02222</name>
</gene>
<proteinExistence type="predicted"/>
<dbReference type="PANTHER" id="PTHR21366">
    <property type="entry name" value="GLYOXALASE FAMILY PROTEIN"/>
    <property type="match status" value="1"/>
</dbReference>
<organism evidence="2 3">
    <name type="scientific">Mycolicibacterium conceptionense</name>
    <dbReference type="NCBI Taxonomy" id="451644"/>
    <lineage>
        <taxon>Bacteria</taxon>
        <taxon>Bacillati</taxon>
        <taxon>Actinomycetota</taxon>
        <taxon>Actinomycetes</taxon>
        <taxon>Mycobacteriales</taxon>
        <taxon>Mycobacteriaceae</taxon>
        <taxon>Mycolicibacterium</taxon>
    </lineage>
</organism>
<dbReference type="CDD" id="cd06587">
    <property type="entry name" value="VOC"/>
    <property type="match status" value="1"/>
</dbReference>
<evidence type="ECO:0000259" key="1">
    <source>
        <dbReference type="PROSITE" id="PS51819"/>
    </source>
</evidence>
<dbReference type="PROSITE" id="PS51819">
    <property type="entry name" value="VOC"/>
    <property type="match status" value="1"/>
</dbReference>
<evidence type="ECO:0000313" key="3">
    <source>
        <dbReference type="Proteomes" id="UP000182227"/>
    </source>
</evidence>
<protein>
    <submittedName>
        <fullName evidence="2">Glyoxalase</fullName>
    </submittedName>
</protein>